<evidence type="ECO:0000313" key="7">
    <source>
        <dbReference type="Ensembl" id="ENSPNYP00000005634.1"/>
    </source>
</evidence>
<dbReference type="InterPro" id="IPR007593">
    <property type="entry name" value="CD225/Dispanin_fam"/>
</dbReference>
<accession>A0A3B4F7M9</accession>
<dbReference type="InterPro" id="IPR051423">
    <property type="entry name" value="CD225/Dispanin"/>
</dbReference>
<keyword evidence="3 6" id="KW-0812">Transmembrane</keyword>
<evidence type="ECO:0000256" key="3">
    <source>
        <dbReference type="ARBA" id="ARBA00022692"/>
    </source>
</evidence>
<dbReference type="RefSeq" id="XP_005731342.1">
    <property type="nucleotide sequence ID" value="XM_005731285.2"/>
</dbReference>
<dbReference type="AlphaFoldDB" id="A0A3B4F7M9"/>
<dbReference type="PANTHER" id="PTHR14948:SF19">
    <property type="entry name" value="TRANSMEMBRANE PROTEIN 233"/>
    <property type="match status" value="1"/>
</dbReference>
<dbReference type="STRING" id="303518.ENSPNYP00000005634"/>
<comment type="subcellular location">
    <subcellularLocation>
        <location evidence="1">Membrane</location>
    </subcellularLocation>
</comment>
<protein>
    <submittedName>
        <fullName evidence="7 9">Transmembrane protein 233</fullName>
    </submittedName>
</protein>
<dbReference type="Proteomes" id="UP000695023">
    <property type="component" value="Unplaced"/>
</dbReference>
<feature type="transmembrane region" description="Helical" evidence="6">
    <location>
        <begin position="80"/>
        <end position="103"/>
    </location>
</feature>
<dbReference type="Ensembl" id="ENSPNYT00000005778.1">
    <property type="protein sequence ID" value="ENSPNYP00000005634.1"/>
    <property type="gene ID" value="ENSPNYG00000004363.1"/>
</dbReference>
<reference evidence="7" key="1">
    <citation type="submission" date="2023-09" db="UniProtKB">
        <authorList>
            <consortium name="Ensembl"/>
        </authorList>
    </citation>
    <scope>IDENTIFICATION</scope>
</reference>
<evidence type="ECO:0000256" key="4">
    <source>
        <dbReference type="ARBA" id="ARBA00022989"/>
    </source>
</evidence>
<proteinExistence type="inferred from homology"/>
<evidence type="ECO:0000256" key="2">
    <source>
        <dbReference type="ARBA" id="ARBA00006843"/>
    </source>
</evidence>
<evidence type="ECO:0000256" key="6">
    <source>
        <dbReference type="SAM" id="Phobius"/>
    </source>
</evidence>
<feature type="transmembrane region" description="Helical" evidence="6">
    <location>
        <begin position="32"/>
        <end position="59"/>
    </location>
</feature>
<evidence type="ECO:0000313" key="9">
    <source>
        <dbReference type="RefSeq" id="XP_005731342.1"/>
    </source>
</evidence>
<comment type="similarity">
    <text evidence="2">Belongs to the CD225/Dispanin family.</text>
</comment>
<gene>
    <name evidence="7" type="primary">TMEM233</name>
    <name evidence="9" type="synonym">tmem233</name>
</gene>
<evidence type="ECO:0000256" key="5">
    <source>
        <dbReference type="ARBA" id="ARBA00023136"/>
    </source>
</evidence>
<reference evidence="9" key="2">
    <citation type="submission" date="2025-04" db="UniProtKB">
        <authorList>
            <consortium name="RefSeq"/>
        </authorList>
    </citation>
    <scope>IDENTIFICATION</scope>
</reference>
<dbReference type="GeneID" id="102207777"/>
<sequence>MALGELNPQLKSSLSGSEFFDSGYVEELPPPLQSYLCLTIFTCFCPAYPVNIVALVFSIMSRNSYYSGDYEGSRRLGRNALYVAIASVIIGLLIIAISCTVHFTTTVAGVYWNHKQCFDNTDYCEIITGRKCCEPPLYVGALVCHPKEAIRKNRTLRSKHSYLK</sequence>
<dbReference type="GO" id="GO:0016020">
    <property type="term" value="C:membrane"/>
    <property type="evidence" value="ECO:0007669"/>
    <property type="project" value="UniProtKB-SubCell"/>
</dbReference>
<organism evidence="7">
    <name type="scientific">Pundamilia nyererei</name>
    <dbReference type="NCBI Taxonomy" id="303518"/>
    <lineage>
        <taxon>Eukaryota</taxon>
        <taxon>Metazoa</taxon>
        <taxon>Chordata</taxon>
        <taxon>Craniata</taxon>
        <taxon>Vertebrata</taxon>
        <taxon>Euteleostomi</taxon>
        <taxon>Actinopterygii</taxon>
        <taxon>Neopterygii</taxon>
        <taxon>Teleostei</taxon>
        <taxon>Neoteleostei</taxon>
        <taxon>Acanthomorphata</taxon>
        <taxon>Ovalentaria</taxon>
        <taxon>Cichlomorphae</taxon>
        <taxon>Cichliformes</taxon>
        <taxon>Cichlidae</taxon>
        <taxon>African cichlids</taxon>
        <taxon>Pseudocrenilabrinae</taxon>
        <taxon>Haplochromini</taxon>
        <taxon>Pundamilia</taxon>
    </lineage>
</organism>
<dbReference type="OrthoDB" id="9946633at2759"/>
<name>A0A3B4F7M9_9CICH</name>
<keyword evidence="4 6" id="KW-1133">Transmembrane helix</keyword>
<keyword evidence="5 6" id="KW-0472">Membrane</keyword>
<keyword evidence="8" id="KW-1185">Reference proteome</keyword>
<dbReference type="GeneTree" id="ENSGT00940000162372"/>
<dbReference type="PANTHER" id="PTHR14948">
    <property type="entry name" value="NG5"/>
    <property type="match status" value="1"/>
</dbReference>
<evidence type="ECO:0000313" key="8">
    <source>
        <dbReference type="Proteomes" id="UP000695023"/>
    </source>
</evidence>
<dbReference type="Pfam" id="PF04505">
    <property type="entry name" value="CD225"/>
    <property type="match status" value="1"/>
</dbReference>
<evidence type="ECO:0000256" key="1">
    <source>
        <dbReference type="ARBA" id="ARBA00004370"/>
    </source>
</evidence>